<proteinExistence type="predicted"/>
<evidence type="ECO:0000313" key="1">
    <source>
        <dbReference type="EMBL" id="EEC49902.1"/>
    </source>
</evidence>
<dbReference type="EMBL" id="CM000607">
    <property type="protein sequence ID" value="EEC49902.1"/>
    <property type="molecule type" value="Genomic_DNA"/>
</dbReference>
<dbReference type="InterPro" id="IPR011057">
    <property type="entry name" value="Mss4-like_sf"/>
</dbReference>
<reference evidence="1 2" key="1">
    <citation type="journal article" date="2008" name="Nature">
        <title>The Phaeodactylum genome reveals the evolutionary history of diatom genomes.</title>
        <authorList>
            <person name="Bowler C."/>
            <person name="Allen A.E."/>
            <person name="Badger J.H."/>
            <person name="Grimwood J."/>
            <person name="Jabbari K."/>
            <person name="Kuo A."/>
            <person name="Maheswari U."/>
            <person name="Martens C."/>
            <person name="Maumus F."/>
            <person name="Otillar R.P."/>
            <person name="Rayko E."/>
            <person name="Salamov A."/>
            <person name="Vandepoele K."/>
            <person name="Beszteri B."/>
            <person name="Gruber A."/>
            <person name="Heijde M."/>
            <person name="Katinka M."/>
            <person name="Mock T."/>
            <person name="Valentin K."/>
            <person name="Verret F."/>
            <person name="Berges J.A."/>
            <person name="Brownlee C."/>
            <person name="Cadoret J.P."/>
            <person name="Chiovitti A."/>
            <person name="Choi C.J."/>
            <person name="Coesel S."/>
            <person name="De Martino A."/>
            <person name="Detter J.C."/>
            <person name="Durkin C."/>
            <person name="Falciatore A."/>
            <person name="Fournet J."/>
            <person name="Haruta M."/>
            <person name="Huysman M.J."/>
            <person name="Jenkins B.D."/>
            <person name="Jiroutova K."/>
            <person name="Jorgensen R.E."/>
            <person name="Joubert Y."/>
            <person name="Kaplan A."/>
            <person name="Kroger N."/>
            <person name="Kroth P.G."/>
            <person name="La Roche J."/>
            <person name="Lindquist E."/>
            <person name="Lommer M."/>
            <person name="Martin-Jezequel V."/>
            <person name="Lopez P.J."/>
            <person name="Lucas S."/>
            <person name="Mangogna M."/>
            <person name="McGinnis K."/>
            <person name="Medlin L.K."/>
            <person name="Montsant A."/>
            <person name="Oudot-Le Secq M.P."/>
            <person name="Napoli C."/>
            <person name="Obornik M."/>
            <person name="Parker M.S."/>
            <person name="Petit J.L."/>
            <person name="Porcel B.M."/>
            <person name="Poulsen N."/>
            <person name="Robison M."/>
            <person name="Rychlewski L."/>
            <person name="Rynearson T.A."/>
            <person name="Schmutz J."/>
            <person name="Shapiro H."/>
            <person name="Siaut M."/>
            <person name="Stanley M."/>
            <person name="Sussman M.R."/>
            <person name="Taylor A.R."/>
            <person name="Vardi A."/>
            <person name="von Dassow P."/>
            <person name="Vyverman W."/>
            <person name="Willis A."/>
            <person name="Wyrwicz L.S."/>
            <person name="Rokhsar D.S."/>
            <person name="Weissenbach J."/>
            <person name="Armbrust E.V."/>
            <person name="Green B.R."/>
            <person name="Van de Peer Y."/>
            <person name="Grigoriev I.V."/>
        </authorList>
    </citation>
    <scope>NUCLEOTIDE SEQUENCE [LARGE SCALE GENOMIC DNA]</scope>
    <source>
        <strain evidence="1 2">CCAP 1055/1</strain>
    </source>
</reference>
<name>B7FU18_PHATC</name>
<dbReference type="SUPFAM" id="SSF51316">
    <property type="entry name" value="Mss4-like"/>
    <property type="match status" value="1"/>
</dbReference>
<dbReference type="GeneID" id="7197665"/>
<dbReference type="OMA" id="NTADRIC"/>
<reference evidence="2" key="2">
    <citation type="submission" date="2008-08" db="EMBL/GenBank/DDBJ databases">
        <authorList>
            <consortium name="Diatom Consortium"/>
            <person name="Grigoriev I."/>
            <person name="Grimwood J."/>
            <person name="Kuo A."/>
            <person name="Otillar R.P."/>
            <person name="Salamov A."/>
            <person name="Detter J.C."/>
            <person name="Lindquist E."/>
            <person name="Shapiro H."/>
            <person name="Lucas S."/>
            <person name="Glavina del Rio T."/>
            <person name="Pitluck S."/>
            <person name="Rokhsar D."/>
            <person name="Bowler C."/>
        </authorList>
    </citation>
    <scope>GENOME REANNOTATION</scope>
    <source>
        <strain evidence="2">CCAP 1055/1</strain>
    </source>
</reference>
<dbReference type="eggNOG" id="ENOG502RYJZ">
    <property type="taxonomic scope" value="Eukaryota"/>
</dbReference>
<gene>
    <name evidence="1" type="ORF">PHATRDRAFT_44423</name>
</gene>
<dbReference type="OrthoDB" id="44061at2759"/>
<dbReference type="Proteomes" id="UP000000759">
    <property type="component" value="Chromosome 4"/>
</dbReference>
<dbReference type="RefSeq" id="XP_002178237.1">
    <property type="nucleotide sequence ID" value="XM_002178201.1"/>
</dbReference>
<protein>
    <submittedName>
        <fullName evidence="1">Uncharacterized protein</fullName>
    </submittedName>
</protein>
<dbReference type="KEGG" id="pti:PHATRDRAFT_44423"/>
<accession>B7FU18</accession>
<dbReference type="Gene3D" id="2.170.150.20">
    <property type="entry name" value="Peptide methionine sulfoxide reductase"/>
    <property type="match status" value="1"/>
</dbReference>
<organism evidence="1 2">
    <name type="scientific">Phaeodactylum tricornutum (strain CCAP 1055/1)</name>
    <dbReference type="NCBI Taxonomy" id="556484"/>
    <lineage>
        <taxon>Eukaryota</taxon>
        <taxon>Sar</taxon>
        <taxon>Stramenopiles</taxon>
        <taxon>Ochrophyta</taxon>
        <taxon>Bacillariophyta</taxon>
        <taxon>Bacillariophyceae</taxon>
        <taxon>Bacillariophycidae</taxon>
        <taxon>Naviculales</taxon>
        <taxon>Phaeodactylaceae</taxon>
        <taxon>Phaeodactylum</taxon>
    </lineage>
</organism>
<evidence type="ECO:0000313" key="2">
    <source>
        <dbReference type="Proteomes" id="UP000000759"/>
    </source>
</evidence>
<keyword evidence="2" id="KW-1185">Reference proteome</keyword>
<dbReference type="PaxDb" id="2850-Phatr44423"/>
<sequence length="212" mass="23582">MKLSSISLSVALTMTTSSTMRSASAFIPHQQRAAVLPTGGATRAFLFDKLFSTSSGKLPVMAEEDVMSPKAHGTSEKPVQKNLRWNCDFDTADRICNFNRHYAEHAGYWQTTEFLKSIKEEEQPIKFYDSVTGVHLFTAPVGRTMEEFLLESQKHGWPSFRDEETVWDSVRCLKDGECVSVTGTHLGHNIPDKSGNRYCINLVSVAGTPAES</sequence>
<dbReference type="AlphaFoldDB" id="B7FU18"/>
<dbReference type="InParanoid" id="B7FU18"/>
<dbReference type="HOGENOM" id="CLU_091173_0_0_1"/>